<dbReference type="PROSITE" id="PS50213">
    <property type="entry name" value="FAS1"/>
    <property type="match status" value="2"/>
</dbReference>
<comment type="caution">
    <text evidence="4">The sequence shown here is derived from an EMBL/GenBank/DDBJ whole genome shotgun (WGS) entry which is preliminary data.</text>
</comment>
<sequence length="597" mass="63735">MVLSRMLGLAIAFVALNGFAPATLATYHDGGGSSDDGGSTGGTTDSHDGLPSNFYEAVGKFVAENDGLKILKAAVEAYPAVKSALQAESNGTLLAPTDVAFRQLLEAVGYGQDGQPLRSAADLVAIEALKPIMEDVLKMHFLNGPYPDSMYHSWWSQGNNVPDVRTLHGEVTLYLGVSDGSYNIYLMPWEQGDSPAAVVAKVDAMRTNDSSFGTTDRNHQGHIHTINSVLHKPMKFKFADNINGNSDLTTVKSAVMMSDVARYAVLGPALQGAVFAPTNAAFDSFAQSLGVELSNFLENPTKVKWVLFEHIVNSQNLENTTKEYTTIKRGGVGSGSSVMVQFNEEGAVTGFMNGENSASVVRSYGPNFQGGWVYAVDRVVVSNTTLEYLTNLASPAGGNWKKASVLPEGVTTQDAEKAEELLQAANLTNLLSDSNNEEFNFWLPTQAALSGLLSSDNLDLTEDALTSQSEELQELMNSFRVSSEEYASDGGMVVDANSPKFYQTMNPAVELARTTDIGIAIRDKDSGRKLLDAHMATGQGTDAITFDNGKVLYFMSNAPVTDNMKTAVLGSGAGQVIPSSFTTLTVMIAVVVALVGM</sequence>
<evidence type="ECO:0000313" key="4">
    <source>
        <dbReference type="EMBL" id="KAF5826689.1"/>
    </source>
</evidence>
<proteinExistence type="predicted"/>
<dbReference type="PANTHER" id="PTHR10900">
    <property type="entry name" value="PERIOSTIN-RELATED"/>
    <property type="match status" value="1"/>
</dbReference>
<dbReference type="InterPro" id="IPR050904">
    <property type="entry name" value="Adhesion/Biosynth-related"/>
</dbReference>
<feature type="signal peptide" evidence="2">
    <location>
        <begin position="1"/>
        <end position="25"/>
    </location>
</feature>
<evidence type="ECO:0000256" key="1">
    <source>
        <dbReference type="SAM" id="Phobius"/>
    </source>
</evidence>
<feature type="transmembrane region" description="Helical" evidence="1">
    <location>
        <begin position="576"/>
        <end position="596"/>
    </location>
</feature>
<evidence type="ECO:0000313" key="5">
    <source>
        <dbReference type="Proteomes" id="UP000815325"/>
    </source>
</evidence>
<evidence type="ECO:0000259" key="3">
    <source>
        <dbReference type="PROSITE" id="PS50213"/>
    </source>
</evidence>
<dbReference type="EMBL" id="MU070768">
    <property type="protein sequence ID" value="KAF5826689.1"/>
    <property type="molecule type" value="Genomic_DNA"/>
</dbReference>
<keyword evidence="1" id="KW-0812">Transmembrane</keyword>
<feature type="chain" id="PRO_5047207131" description="FAS1 domain-containing protein" evidence="2">
    <location>
        <begin position="26"/>
        <end position="597"/>
    </location>
</feature>
<name>A0ABQ7FWF2_DUNSA</name>
<dbReference type="PANTHER" id="PTHR10900:SF77">
    <property type="entry name" value="FI19380P1"/>
    <property type="match status" value="1"/>
</dbReference>
<keyword evidence="2" id="KW-0732">Signal</keyword>
<keyword evidence="1" id="KW-0472">Membrane</keyword>
<dbReference type="SUPFAM" id="SSF82153">
    <property type="entry name" value="FAS1 domain"/>
    <property type="match status" value="2"/>
</dbReference>
<evidence type="ECO:0000256" key="2">
    <source>
        <dbReference type="SAM" id="SignalP"/>
    </source>
</evidence>
<dbReference type="Proteomes" id="UP000815325">
    <property type="component" value="Unassembled WGS sequence"/>
</dbReference>
<feature type="domain" description="FAS1" evidence="3">
    <location>
        <begin position="235"/>
        <end position="380"/>
    </location>
</feature>
<accession>A0ABQ7FWF2</accession>
<dbReference type="Pfam" id="PF02469">
    <property type="entry name" value="Fasciclin"/>
    <property type="match status" value="1"/>
</dbReference>
<gene>
    <name evidence="4" type="ORF">DUNSADRAFT_2363</name>
</gene>
<keyword evidence="5" id="KW-1185">Reference proteome</keyword>
<reference evidence="4" key="1">
    <citation type="submission" date="2017-08" db="EMBL/GenBank/DDBJ databases">
        <authorList>
            <person name="Polle J.E."/>
            <person name="Barry K."/>
            <person name="Cushman J."/>
            <person name="Schmutz J."/>
            <person name="Tran D."/>
            <person name="Hathwaick L.T."/>
            <person name="Yim W.C."/>
            <person name="Jenkins J."/>
            <person name="Mckie-Krisberg Z.M."/>
            <person name="Prochnik S."/>
            <person name="Lindquist E."/>
            <person name="Dockter R.B."/>
            <person name="Adam C."/>
            <person name="Molina H."/>
            <person name="Bunkerborg J."/>
            <person name="Jin E."/>
            <person name="Buchheim M."/>
            <person name="Magnuson J."/>
        </authorList>
    </citation>
    <scope>NUCLEOTIDE SEQUENCE</scope>
    <source>
        <strain evidence="4">CCAP 19/18</strain>
    </source>
</reference>
<protein>
    <recommendedName>
        <fullName evidence="3">FAS1 domain-containing protein</fullName>
    </recommendedName>
</protein>
<dbReference type="Gene3D" id="2.30.180.10">
    <property type="entry name" value="FAS1 domain"/>
    <property type="match status" value="2"/>
</dbReference>
<keyword evidence="1" id="KW-1133">Transmembrane helix</keyword>
<organism evidence="4 5">
    <name type="scientific">Dunaliella salina</name>
    <name type="common">Green alga</name>
    <name type="synonym">Protococcus salinus</name>
    <dbReference type="NCBI Taxonomy" id="3046"/>
    <lineage>
        <taxon>Eukaryota</taxon>
        <taxon>Viridiplantae</taxon>
        <taxon>Chlorophyta</taxon>
        <taxon>core chlorophytes</taxon>
        <taxon>Chlorophyceae</taxon>
        <taxon>CS clade</taxon>
        <taxon>Chlamydomonadales</taxon>
        <taxon>Dunaliellaceae</taxon>
        <taxon>Dunaliella</taxon>
    </lineage>
</organism>
<feature type="domain" description="FAS1" evidence="3">
    <location>
        <begin position="55"/>
        <end position="230"/>
    </location>
</feature>
<dbReference type="InterPro" id="IPR000782">
    <property type="entry name" value="FAS1_domain"/>
</dbReference>
<dbReference type="InterPro" id="IPR036378">
    <property type="entry name" value="FAS1_dom_sf"/>
</dbReference>